<dbReference type="PANTHER" id="PTHR33540">
    <property type="entry name" value="TRNA THREONYLCARBAMOYLADENOSINE BIOSYNTHESIS PROTEIN TSAE"/>
    <property type="match status" value="1"/>
</dbReference>
<dbReference type="RefSeq" id="WP_058495330.1">
    <property type="nucleotide sequence ID" value="NZ_CAAAIU010000007.1"/>
</dbReference>
<reference evidence="11 12" key="1">
    <citation type="submission" date="2015-11" db="EMBL/GenBank/DDBJ databases">
        <title>Genomic analysis of 38 Legionella species identifies large and diverse effector repertoires.</title>
        <authorList>
            <person name="Burstein D."/>
            <person name="Amaro F."/>
            <person name="Zusman T."/>
            <person name="Lifshitz Z."/>
            <person name="Cohen O."/>
            <person name="Gilbert J.A."/>
            <person name="Pupko T."/>
            <person name="Shuman H.A."/>
            <person name="Segal G."/>
        </authorList>
    </citation>
    <scope>NUCLEOTIDE SEQUENCE [LARGE SCALE GENOMIC DNA]</scope>
    <source>
        <strain evidence="11 12">ATCC 700990</strain>
    </source>
</reference>
<dbReference type="PANTHER" id="PTHR33540:SF2">
    <property type="entry name" value="TRNA THREONYLCARBAMOYLADENOSINE BIOSYNTHESIS PROTEIN TSAE"/>
    <property type="match status" value="1"/>
</dbReference>
<keyword evidence="12" id="KW-1185">Reference proteome</keyword>
<comment type="similarity">
    <text evidence="2">Belongs to the TsaE family.</text>
</comment>
<evidence type="ECO:0000256" key="9">
    <source>
        <dbReference type="ARBA" id="ARBA00022842"/>
    </source>
</evidence>
<dbReference type="Pfam" id="PF02367">
    <property type="entry name" value="TsaE"/>
    <property type="match status" value="1"/>
</dbReference>
<dbReference type="AlphaFoldDB" id="A0A0W0SVH9"/>
<keyword evidence="9" id="KW-0460">Magnesium</keyword>
<dbReference type="STRING" id="1212489.Ldro_1005"/>
<organism evidence="11 12">
    <name type="scientific">Legionella drozanskii LLAP-1</name>
    <dbReference type="NCBI Taxonomy" id="1212489"/>
    <lineage>
        <taxon>Bacteria</taxon>
        <taxon>Pseudomonadati</taxon>
        <taxon>Pseudomonadota</taxon>
        <taxon>Gammaproteobacteria</taxon>
        <taxon>Legionellales</taxon>
        <taxon>Legionellaceae</taxon>
        <taxon>Legionella</taxon>
    </lineage>
</organism>
<dbReference type="Proteomes" id="UP000054736">
    <property type="component" value="Unassembled WGS sequence"/>
</dbReference>
<keyword evidence="5" id="KW-0819">tRNA processing</keyword>
<evidence type="ECO:0000256" key="2">
    <source>
        <dbReference type="ARBA" id="ARBA00007599"/>
    </source>
</evidence>
<sequence>MTALSSIDLPNELSSERLATQLAACLTPPLVLTFSGEIGAGKTTFIRAMLRALGVKSAIKSPTFSLIESYQCEGLQIHHFDLYRIHDETELEYIGFRDYFSPNSVCCIEWPERASHSLEQVDINFAFAISGGGRLLTIQAFSAAGVTILSCLEGKQ</sequence>
<name>A0A0W0SVH9_9GAMM</name>
<evidence type="ECO:0000256" key="7">
    <source>
        <dbReference type="ARBA" id="ARBA00022741"/>
    </source>
</evidence>
<evidence type="ECO:0000256" key="8">
    <source>
        <dbReference type="ARBA" id="ARBA00022840"/>
    </source>
</evidence>
<dbReference type="InterPro" id="IPR027417">
    <property type="entry name" value="P-loop_NTPase"/>
</dbReference>
<dbReference type="NCBIfam" id="TIGR00150">
    <property type="entry name" value="T6A_YjeE"/>
    <property type="match status" value="1"/>
</dbReference>
<dbReference type="OrthoDB" id="9800307at2"/>
<evidence type="ECO:0000256" key="5">
    <source>
        <dbReference type="ARBA" id="ARBA00022694"/>
    </source>
</evidence>
<dbReference type="PATRIC" id="fig|1212489.4.peg.1058"/>
<proteinExistence type="inferred from homology"/>
<evidence type="ECO:0000256" key="1">
    <source>
        <dbReference type="ARBA" id="ARBA00004496"/>
    </source>
</evidence>
<protein>
    <recommendedName>
        <fullName evidence="3">tRNA threonylcarbamoyladenosine biosynthesis protein TsaE</fullName>
    </recommendedName>
    <alternativeName>
        <fullName evidence="10">t(6)A37 threonylcarbamoyladenosine biosynthesis protein TsaE</fullName>
    </alternativeName>
</protein>
<evidence type="ECO:0000256" key="6">
    <source>
        <dbReference type="ARBA" id="ARBA00022723"/>
    </source>
</evidence>
<evidence type="ECO:0000256" key="4">
    <source>
        <dbReference type="ARBA" id="ARBA00022490"/>
    </source>
</evidence>
<dbReference type="GO" id="GO:0046872">
    <property type="term" value="F:metal ion binding"/>
    <property type="evidence" value="ECO:0007669"/>
    <property type="project" value="UniProtKB-KW"/>
</dbReference>
<dbReference type="GO" id="GO:0005737">
    <property type="term" value="C:cytoplasm"/>
    <property type="evidence" value="ECO:0007669"/>
    <property type="project" value="UniProtKB-SubCell"/>
</dbReference>
<gene>
    <name evidence="11" type="ORF">Ldro_1005</name>
</gene>
<keyword evidence="7" id="KW-0547">Nucleotide-binding</keyword>
<dbReference type="SUPFAM" id="SSF52540">
    <property type="entry name" value="P-loop containing nucleoside triphosphate hydrolases"/>
    <property type="match status" value="1"/>
</dbReference>
<keyword evidence="4" id="KW-0963">Cytoplasm</keyword>
<keyword evidence="6" id="KW-0479">Metal-binding</keyword>
<dbReference type="InterPro" id="IPR003442">
    <property type="entry name" value="T6A_TsaE"/>
</dbReference>
<comment type="subcellular location">
    <subcellularLocation>
        <location evidence="1">Cytoplasm</location>
    </subcellularLocation>
</comment>
<keyword evidence="11" id="KW-0418">Kinase</keyword>
<evidence type="ECO:0000313" key="11">
    <source>
        <dbReference type="EMBL" id="KTC87386.1"/>
    </source>
</evidence>
<dbReference type="GO" id="GO:0016301">
    <property type="term" value="F:kinase activity"/>
    <property type="evidence" value="ECO:0007669"/>
    <property type="project" value="UniProtKB-KW"/>
</dbReference>
<evidence type="ECO:0000256" key="10">
    <source>
        <dbReference type="ARBA" id="ARBA00032441"/>
    </source>
</evidence>
<accession>A0A0W0SVH9</accession>
<dbReference type="GO" id="GO:0005524">
    <property type="term" value="F:ATP binding"/>
    <property type="evidence" value="ECO:0007669"/>
    <property type="project" value="UniProtKB-KW"/>
</dbReference>
<keyword evidence="8" id="KW-0067">ATP-binding</keyword>
<dbReference type="Gene3D" id="3.40.50.300">
    <property type="entry name" value="P-loop containing nucleotide triphosphate hydrolases"/>
    <property type="match status" value="1"/>
</dbReference>
<evidence type="ECO:0000256" key="3">
    <source>
        <dbReference type="ARBA" id="ARBA00019010"/>
    </source>
</evidence>
<keyword evidence="11" id="KW-0808">Transferase</keyword>
<evidence type="ECO:0000313" key="12">
    <source>
        <dbReference type="Proteomes" id="UP000054736"/>
    </source>
</evidence>
<dbReference type="EMBL" id="LNXY01000020">
    <property type="protein sequence ID" value="KTC87386.1"/>
    <property type="molecule type" value="Genomic_DNA"/>
</dbReference>
<dbReference type="GO" id="GO:0002949">
    <property type="term" value="P:tRNA threonylcarbamoyladenosine modification"/>
    <property type="evidence" value="ECO:0007669"/>
    <property type="project" value="InterPro"/>
</dbReference>
<comment type="caution">
    <text evidence="11">The sequence shown here is derived from an EMBL/GenBank/DDBJ whole genome shotgun (WGS) entry which is preliminary data.</text>
</comment>